<comment type="caution">
    <text evidence="15">The sequence shown here is derived from an EMBL/GenBank/DDBJ whole genome shotgun (WGS) entry which is preliminary data.</text>
</comment>
<evidence type="ECO:0000259" key="14">
    <source>
        <dbReference type="PROSITE" id="PS50089"/>
    </source>
</evidence>
<feature type="compositionally biased region" description="Basic residues" evidence="13">
    <location>
        <begin position="18"/>
        <end position="28"/>
    </location>
</feature>
<keyword evidence="9 12" id="KW-0863">Zinc-finger</keyword>
<dbReference type="InterPro" id="IPR057634">
    <property type="entry name" value="PAH_ZNF598/HEL2"/>
</dbReference>
<gene>
    <name evidence="15" type="ORF">AC631_00924</name>
</gene>
<name>A0A0V1Q4K1_9ASCO</name>
<keyword evidence="10" id="KW-0862">Zinc</keyword>
<evidence type="ECO:0000256" key="5">
    <source>
        <dbReference type="ARBA" id="ARBA00022490"/>
    </source>
</evidence>
<feature type="region of interest" description="Disordered" evidence="13">
    <location>
        <begin position="1"/>
        <end position="39"/>
    </location>
</feature>
<dbReference type="Proteomes" id="UP000054251">
    <property type="component" value="Unassembled WGS sequence"/>
</dbReference>
<dbReference type="CDD" id="cd16615">
    <property type="entry name" value="RING-HC_ZNF598"/>
    <property type="match status" value="1"/>
</dbReference>
<evidence type="ECO:0000313" key="15">
    <source>
        <dbReference type="EMBL" id="KSA03286.1"/>
    </source>
</evidence>
<evidence type="ECO:0000256" key="12">
    <source>
        <dbReference type="PROSITE-ProRule" id="PRU00175"/>
    </source>
</evidence>
<evidence type="ECO:0000256" key="6">
    <source>
        <dbReference type="ARBA" id="ARBA00022553"/>
    </source>
</evidence>
<comment type="pathway">
    <text evidence="3">Protein modification; protein ubiquitination.</text>
</comment>
<dbReference type="SUPFAM" id="SSF57850">
    <property type="entry name" value="RING/U-box"/>
    <property type="match status" value="1"/>
</dbReference>
<protein>
    <recommendedName>
        <fullName evidence="4">RING-type E3 ubiquitin transferase</fullName>
        <ecNumber evidence="4">2.3.2.27</ecNumber>
    </recommendedName>
</protein>
<evidence type="ECO:0000256" key="4">
    <source>
        <dbReference type="ARBA" id="ARBA00012483"/>
    </source>
</evidence>
<evidence type="ECO:0000313" key="16">
    <source>
        <dbReference type="Proteomes" id="UP000054251"/>
    </source>
</evidence>
<dbReference type="InterPro" id="IPR041888">
    <property type="entry name" value="RING-HC_ZNF598/HEL2"/>
</dbReference>
<proteinExistence type="inferred from homology"/>
<dbReference type="GO" id="GO:0043022">
    <property type="term" value="F:ribosome binding"/>
    <property type="evidence" value="ECO:0007669"/>
    <property type="project" value="TreeGrafter"/>
</dbReference>
<evidence type="ECO:0000256" key="10">
    <source>
        <dbReference type="ARBA" id="ARBA00022833"/>
    </source>
</evidence>
<dbReference type="Pfam" id="PF23230">
    <property type="entry name" value="zf-C2H2_13"/>
    <property type="match status" value="1"/>
</dbReference>
<dbReference type="OrthoDB" id="3838338at2759"/>
<evidence type="ECO:0000256" key="8">
    <source>
        <dbReference type="ARBA" id="ARBA00022723"/>
    </source>
</evidence>
<dbReference type="RefSeq" id="XP_015469388.1">
    <property type="nucleotide sequence ID" value="XM_015609754.1"/>
</dbReference>
<keyword evidence="8" id="KW-0479">Metal-binding</keyword>
<dbReference type="PANTHER" id="PTHR22938">
    <property type="entry name" value="ZINC FINGER PROTEIN 598"/>
    <property type="match status" value="1"/>
</dbReference>
<dbReference type="GO" id="GO:0005737">
    <property type="term" value="C:cytoplasm"/>
    <property type="evidence" value="ECO:0007669"/>
    <property type="project" value="UniProtKB-SubCell"/>
</dbReference>
<keyword evidence="5" id="KW-0963">Cytoplasm</keyword>
<comment type="similarity">
    <text evidence="11">Belongs to the ZNF598/HEL2 family.</text>
</comment>
<evidence type="ECO:0000256" key="9">
    <source>
        <dbReference type="ARBA" id="ARBA00022771"/>
    </source>
</evidence>
<dbReference type="EMBL" id="LMYN01000011">
    <property type="protein sequence ID" value="KSA03286.1"/>
    <property type="molecule type" value="Genomic_DNA"/>
</dbReference>
<evidence type="ECO:0000256" key="1">
    <source>
        <dbReference type="ARBA" id="ARBA00000900"/>
    </source>
</evidence>
<evidence type="ECO:0000256" key="13">
    <source>
        <dbReference type="SAM" id="MobiDB-lite"/>
    </source>
</evidence>
<feature type="compositionally biased region" description="Low complexity" evidence="13">
    <location>
        <begin position="531"/>
        <end position="544"/>
    </location>
</feature>
<feature type="region of interest" description="Disordered" evidence="13">
    <location>
        <begin position="321"/>
        <end position="348"/>
    </location>
</feature>
<dbReference type="Gene3D" id="3.30.40.10">
    <property type="entry name" value="Zinc/RING finger domain, C3HC4 (zinc finger)"/>
    <property type="match status" value="1"/>
</dbReference>
<reference evidence="15 16" key="1">
    <citation type="submission" date="2015-11" db="EMBL/GenBank/DDBJ databases">
        <title>The genome of Debaryomyces fabryi.</title>
        <authorList>
            <person name="Tafer H."/>
            <person name="Lopandic K."/>
        </authorList>
    </citation>
    <scope>NUCLEOTIDE SEQUENCE [LARGE SCALE GENOMIC DNA]</scope>
    <source>
        <strain evidence="15 16">CBS 789</strain>
    </source>
</reference>
<organism evidence="15 16">
    <name type="scientific">Debaryomyces fabryi</name>
    <dbReference type="NCBI Taxonomy" id="58627"/>
    <lineage>
        <taxon>Eukaryota</taxon>
        <taxon>Fungi</taxon>
        <taxon>Dikarya</taxon>
        <taxon>Ascomycota</taxon>
        <taxon>Saccharomycotina</taxon>
        <taxon>Pichiomycetes</taxon>
        <taxon>Debaryomycetaceae</taxon>
        <taxon>Debaryomyces</taxon>
    </lineage>
</organism>
<feature type="compositionally biased region" description="Basic and acidic residues" evidence="13">
    <location>
        <begin position="1"/>
        <end position="17"/>
    </location>
</feature>
<evidence type="ECO:0000256" key="2">
    <source>
        <dbReference type="ARBA" id="ARBA00004496"/>
    </source>
</evidence>
<comment type="subcellular location">
    <subcellularLocation>
        <location evidence="2">Cytoplasm</location>
    </subcellularLocation>
</comment>
<dbReference type="AlphaFoldDB" id="A0A0V1Q4K1"/>
<sequence>MAEVPKKSRVNRGDRPQQRNRKGWKKNPKNPDGTESKEEEEELEEYEQCIICANKIQYASIPPCNHTTCHMCTFRQRALYGKTLCLVCRSDNERVIFSEQIEKVYTDFGSSDIVKSDSKHNVDFTAEYVYDDTLGLLDYKCNVGGCYEKFLGFKALSEHVKTEHNKYYCLICSKNKKAFVCELKLYTYKQLQRHQSEGDEEGFSGHPECKHCRGLRFYSEDELNIHIRDKHERCHICDQVTPKTADYYKNYEELYTHFRMDHYVCTVPSCLDKKFIVFREDLELTSHMLKEHGGLTGSNGKVIVGSSGNQFQSVLSTFNGSVSAPSSSGQYRRRNKNNNDSNEEIDSYDTKKMRLEERAKHYLHYNTSSINEFLKINTAYKSGNITANDVLKEYQVLFDKRDKSELSMLIYELSEIFPKNSEQHKNLKSISNELQIASDAEQFPVLGGYASPSSTANIHSWGGNRKVGADNFPTLSKPKKSTSPQVKVNQPIRYTKVVRKVGNKITPVTINLGADPSYKPNYLSNLKDKNSSASSLPSLGQSRSNLPNPILATGKAHSASSLSLSESKFPALEKKSTKKVFPRVKLVNVDPTQWGSSSTPQSPESDNVFEELITDKRKQKMKKKQEKLLFKT</sequence>
<dbReference type="GO" id="GO:0008270">
    <property type="term" value="F:zinc ion binding"/>
    <property type="evidence" value="ECO:0007669"/>
    <property type="project" value="UniProtKB-KW"/>
</dbReference>
<dbReference type="InterPro" id="IPR013087">
    <property type="entry name" value="Znf_C2H2_type"/>
</dbReference>
<dbReference type="InterPro" id="IPR001841">
    <property type="entry name" value="Znf_RING"/>
</dbReference>
<dbReference type="Pfam" id="PF25447">
    <property type="entry name" value="RING_ZNF598"/>
    <property type="match status" value="1"/>
</dbReference>
<dbReference type="Pfam" id="PF23202">
    <property type="entry name" value="PAH_ZNF598"/>
    <property type="match status" value="1"/>
</dbReference>
<feature type="compositionally biased region" description="Polar residues" evidence="13">
    <location>
        <begin position="321"/>
        <end position="330"/>
    </location>
</feature>
<dbReference type="PROSITE" id="PS50089">
    <property type="entry name" value="ZF_RING_2"/>
    <property type="match status" value="1"/>
</dbReference>
<dbReference type="InterPro" id="IPR056437">
    <property type="entry name" value="Znf-C2H2_ZNF598/HEL2"/>
</dbReference>
<dbReference type="SMART" id="SM00355">
    <property type="entry name" value="ZnF_C2H2"/>
    <property type="match status" value="4"/>
</dbReference>
<accession>A0A0V1Q4K1</accession>
<evidence type="ECO:0000256" key="7">
    <source>
        <dbReference type="ARBA" id="ARBA00022679"/>
    </source>
</evidence>
<dbReference type="GO" id="GO:0072344">
    <property type="term" value="P:rescue of stalled ribosome"/>
    <property type="evidence" value="ECO:0007669"/>
    <property type="project" value="InterPro"/>
</dbReference>
<evidence type="ECO:0000256" key="3">
    <source>
        <dbReference type="ARBA" id="ARBA00004906"/>
    </source>
</evidence>
<keyword evidence="6" id="KW-0597">Phosphoprotein</keyword>
<dbReference type="PROSITE" id="PS00028">
    <property type="entry name" value="ZINC_FINGER_C2H2_1"/>
    <property type="match status" value="1"/>
</dbReference>
<comment type="catalytic activity">
    <reaction evidence="1">
        <text>S-ubiquitinyl-[E2 ubiquitin-conjugating enzyme]-L-cysteine + [acceptor protein]-L-lysine = [E2 ubiquitin-conjugating enzyme]-L-cysteine + N(6)-ubiquitinyl-[acceptor protein]-L-lysine.</text>
        <dbReference type="EC" id="2.3.2.27"/>
    </reaction>
</comment>
<evidence type="ECO:0000256" key="11">
    <source>
        <dbReference type="ARBA" id="ARBA00035113"/>
    </source>
</evidence>
<feature type="region of interest" description="Disordered" evidence="13">
    <location>
        <begin position="525"/>
        <end position="549"/>
    </location>
</feature>
<dbReference type="InterPro" id="IPR013083">
    <property type="entry name" value="Znf_RING/FYVE/PHD"/>
</dbReference>
<dbReference type="GO" id="GO:0061630">
    <property type="term" value="F:ubiquitin protein ligase activity"/>
    <property type="evidence" value="ECO:0007669"/>
    <property type="project" value="UniProtKB-EC"/>
</dbReference>
<dbReference type="GO" id="GO:0016567">
    <property type="term" value="P:protein ubiquitination"/>
    <property type="evidence" value="ECO:0007669"/>
    <property type="project" value="TreeGrafter"/>
</dbReference>
<dbReference type="InterPro" id="IPR044288">
    <property type="entry name" value="ZNF598/HEL2"/>
</dbReference>
<feature type="domain" description="RING-type" evidence="14">
    <location>
        <begin position="49"/>
        <end position="89"/>
    </location>
</feature>
<keyword evidence="7" id="KW-0808">Transferase</keyword>
<dbReference type="GeneID" id="26837933"/>
<dbReference type="PANTHER" id="PTHR22938:SF0">
    <property type="entry name" value="E3 UBIQUITIN-PROTEIN LIGASE ZNF598"/>
    <property type="match status" value="1"/>
</dbReference>
<dbReference type="EC" id="2.3.2.27" evidence="4"/>
<keyword evidence="16" id="KW-1185">Reference proteome</keyword>